<dbReference type="RefSeq" id="WP_149818585.1">
    <property type="nucleotide sequence ID" value="NZ_VUOA01000025.1"/>
</dbReference>
<evidence type="ECO:0000259" key="1">
    <source>
        <dbReference type="Pfam" id="PF11181"/>
    </source>
</evidence>
<dbReference type="PANTHER" id="PTHR36109">
    <property type="entry name" value="MEMBRANE PROTEIN-RELATED"/>
    <property type="match status" value="1"/>
</dbReference>
<reference evidence="2 3" key="1">
    <citation type="submission" date="2019-09" db="EMBL/GenBank/DDBJ databases">
        <title>Salinarimonas rosea gen. nov., sp. nov., a new member of the a-2 subgroup of the Proteobacteria.</title>
        <authorList>
            <person name="Liu J."/>
        </authorList>
    </citation>
    <scope>NUCLEOTIDE SEQUENCE [LARGE SCALE GENOMIC DNA]</scope>
    <source>
        <strain evidence="2 3">BN140002</strain>
    </source>
</reference>
<gene>
    <name evidence="2" type="ORF">F0L46_14115</name>
</gene>
<dbReference type="AlphaFoldDB" id="A0A5B2VAP8"/>
<comment type="caution">
    <text evidence="2">The sequence shown here is derived from an EMBL/GenBank/DDBJ whole genome shotgun (WGS) entry which is preliminary data.</text>
</comment>
<protein>
    <submittedName>
        <fullName evidence="2">DUF1269 domain-containing protein</fullName>
    </submittedName>
</protein>
<feature type="domain" description="General stress protein 17M-like" evidence="1">
    <location>
        <begin position="7"/>
        <end position="76"/>
    </location>
</feature>
<accession>A0A5B2VAP8</accession>
<evidence type="ECO:0000313" key="3">
    <source>
        <dbReference type="Proteomes" id="UP000323142"/>
    </source>
</evidence>
<dbReference type="OrthoDB" id="515952at2"/>
<dbReference type="Proteomes" id="UP000323142">
    <property type="component" value="Unassembled WGS sequence"/>
</dbReference>
<dbReference type="InterPro" id="IPR052948">
    <property type="entry name" value="Low_temp-induced_all0457"/>
</dbReference>
<proteinExistence type="predicted"/>
<dbReference type="Pfam" id="PF11181">
    <property type="entry name" value="YflT"/>
    <property type="match status" value="1"/>
</dbReference>
<reference evidence="2 3" key="2">
    <citation type="submission" date="2019-09" db="EMBL/GenBank/DDBJ databases">
        <authorList>
            <person name="Jin C."/>
        </authorList>
    </citation>
    <scope>NUCLEOTIDE SEQUENCE [LARGE SCALE GENOMIC DNA]</scope>
    <source>
        <strain evidence="2 3">BN140002</strain>
    </source>
</reference>
<evidence type="ECO:0000313" key="2">
    <source>
        <dbReference type="EMBL" id="KAA2236603.1"/>
    </source>
</evidence>
<name>A0A5B2VAP8_9HYPH</name>
<dbReference type="InterPro" id="IPR025889">
    <property type="entry name" value="GSP17M-like_dom"/>
</dbReference>
<organism evidence="2 3">
    <name type="scientific">Salinarimonas soli</name>
    <dbReference type="NCBI Taxonomy" id="1638099"/>
    <lineage>
        <taxon>Bacteria</taxon>
        <taxon>Pseudomonadati</taxon>
        <taxon>Pseudomonadota</taxon>
        <taxon>Alphaproteobacteria</taxon>
        <taxon>Hyphomicrobiales</taxon>
        <taxon>Salinarimonadaceae</taxon>
        <taxon>Salinarimonas</taxon>
    </lineage>
</organism>
<dbReference type="PANTHER" id="PTHR36109:SF2">
    <property type="entry name" value="MEMBRANE PROTEIN"/>
    <property type="match status" value="1"/>
</dbReference>
<dbReference type="EMBL" id="VUOA01000025">
    <property type="protein sequence ID" value="KAA2236603.1"/>
    <property type="molecule type" value="Genomic_DNA"/>
</dbReference>
<keyword evidence="3" id="KW-1185">Reference proteome</keyword>
<sequence length="168" mass="17046">MPDDDILIAVFKTHAGAHDAVRTLEAEGFPLARLSIVGRGVHSEEHPVGFVTADSRIESWGKTGALWGSLGGLLVGAALVTVPGVGPVLAAGPIAQVIATALAGGAVGGGASALGAAFGSLGLSHGHVVRYEAEIKADQYLVIAHMAAEDADIARRVLRRLNVAFEAA</sequence>